<dbReference type="Proteomes" id="UP000752171">
    <property type="component" value="Unassembled WGS sequence"/>
</dbReference>
<accession>A0A8T2MG62</accession>
<reference evidence="2 3" key="1">
    <citation type="submission" date="2021-07" db="EMBL/GenBank/DDBJ databases">
        <authorList>
            <person name="Imarazene B."/>
            <person name="Zahm M."/>
            <person name="Klopp C."/>
            <person name="Cabau C."/>
            <person name="Beille S."/>
            <person name="Jouanno E."/>
            <person name="Castinel A."/>
            <person name="Lluch J."/>
            <person name="Gil L."/>
            <person name="Kuchtly C."/>
            <person name="Lopez Roques C."/>
            <person name="Donnadieu C."/>
            <person name="Parrinello H."/>
            <person name="Journot L."/>
            <person name="Du K."/>
            <person name="Schartl M."/>
            <person name="Retaux S."/>
            <person name="Guiguen Y."/>
        </authorList>
    </citation>
    <scope>NUCLEOTIDE SEQUENCE [LARGE SCALE GENOMIC DNA]</scope>
    <source>
        <strain evidence="2">Pach_M1</strain>
        <tissue evidence="2">Testis</tissue>
    </source>
</reference>
<feature type="region of interest" description="Disordered" evidence="1">
    <location>
        <begin position="193"/>
        <end position="217"/>
    </location>
</feature>
<evidence type="ECO:0000313" key="3">
    <source>
        <dbReference type="Proteomes" id="UP000752171"/>
    </source>
</evidence>
<dbReference type="AlphaFoldDB" id="A0A8T2MG62"/>
<dbReference type="EMBL" id="JAICCE010000001">
    <property type="protein sequence ID" value="KAG9283298.1"/>
    <property type="molecule type" value="Genomic_DNA"/>
</dbReference>
<sequence>MSEIVHIHKVVRVRKTIFGGITLVFNYKFIAYWHVLFHQSYTLLLDNLVTPNIQAVQLSKQVRLTYVSLQVCNNVLPLRFLEEGEQFPHRGLWSGLPLLQQGLSGVLPALVVPDLQVGEVHPLGEVRPVRGHGVGGVQVLAQPLPHPVVQRDGRDRVVVDTRRTRRKATSCSWARGSFSEALIGGSYTDSILSDSRQTARRARTRPPSASLWRSELPSNRRRERAHFFR</sequence>
<name>A0A8T2MG62_ASTMX</name>
<organism evidence="2 3">
    <name type="scientific">Astyanax mexicanus</name>
    <name type="common">Blind cave fish</name>
    <name type="synonym">Astyanax fasciatus mexicanus</name>
    <dbReference type="NCBI Taxonomy" id="7994"/>
    <lineage>
        <taxon>Eukaryota</taxon>
        <taxon>Metazoa</taxon>
        <taxon>Chordata</taxon>
        <taxon>Craniata</taxon>
        <taxon>Vertebrata</taxon>
        <taxon>Euteleostomi</taxon>
        <taxon>Actinopterygii</taxon>
        <taxon>Neopterygii</taxon>
        <taxon>Teleostei</taxon>
        <taxon>Ostariophysi</taxon>
        <taxon>Characiformes</taxon>
        <taxon>Characoidei</taxon>
        <taxon>Acestrorhamphidae</taxon>
        <taxon>Acestrorhamphinae</taxon>
        <taxon>Astyanax</taxon>
    </lineage>
</organism>
<gene>
    <name evidence="2" type="ORF">AMEX_G2051</name>
</gene>
<evidence type="ECO:0000313" key="2">
    <source>
        <dbReference type="EMBL" id="KAG9283298.1"/>
    </source>
</evidence>
<protein>
    <submittedName>
        <fullName evidence="2">Uncharacterized protein</fullName>
    </submittedName>
</protein>
<comment type="caution">
    <text evidence="2">The sequence shown here is derived from an EMBL/GenBank/DDBJ whole genome shotgun (WGS) entry which is preliminary data.</text>
</comment>
<evidence type="ECO:0000256" key="1">
    <source>
        <dbReference type="SAM" id="MobiDB-lite"/>
    </source>
</evidence>
<proteinExistence type="predicted"/>